<evidence type="ECO:0000256" key="1">
    <source>
        <dbReference type="SAM" id="MobiDB-lite"/>
    </source>
</evidence>
<protein>
    <submittedName>
        <fullName evidence="2">Uncharacterized protein</fullName>
    </submittedName>
</protein>
<proteinExistence type="predicted"/>
<accession>A0AAE1B1Y4</accession>
<organism evidence="2 3">
    <name type="scientific">Elysia crispata</name>
    <name type="common">lettuce slug</name>
    <dbReference type="NCBI Taxonomy" id="231223"/>
    <lineage>
        <taxon>Eukaryota</taxon>
        <taxon>Metazoa</taxon>
        <taxon>Spiralia</taxon>
        <taxon>Lophotrochozoa</taxon>
        <taxon>Mollusca</taxon>
        <taxon>Gastropoda</taxon>
        <taxon>Heterobranchia</taxon>
        <taxon>Euthyneura</taxon>
        <taxon>Panpulmonata</taxon>
        <taxon>Sacoglossa</taxon>
        <taxon>Placobranchoidea</taxon>
        <taxon>Plakobranchidae</taxon>
        <taxon>Elysia</taxon>
    </lineage>
</organism>
<gene>
    <name evidence="2" type="ORF">RRG08_054742</name>
</gene>
<sequence>MLRERTILFNPRTKPSHHQHRQFVLIAGRVINQPGVVITLISREFSKTTGTIDPTWQMTFTLITDGLFHFVTPASKGCNCHELEDSRGLEGSRLPFLPGFCHESEGDDSPCVNTARPPAFYSRPLRLSTTQSHAFLVSFGPTAEDKCRRCLLVGMCVKKANENYQRLEMPLRPLDKHTFKKKSYSSEVSEQATTNGQDSGHLSRSLRMLRPAWRLDHTVARTANRTQMTPVKGVNYHQIA</sequence>
<dbReference type="AlphaFoldDB" id="A0AAE1B1Y4"/>
<evidence type="ECO:0000313" key="3">
    <source>
        <dbReference type="Proteomes" id="UP001283361"/>
    </source>
</evidence>
<feature type="compositionally biased region" description="Polar residues" evidence="1">
    <location>
        <begin position="185"/>
        <end position="202"/>
    </location>
</feature>
<keyword evidence="3" id="KW-1185">Reference proteome</keyword>
<dbReference type="Proteomes" id="UP001283361">
    <property type="component" value="Unassembled WGS sequence"/>
</dbReference>
<comment type="caution">
    <text evidence="2">The sequence shown here is derived from an EMBL/GenBank/DDBJ whole genome shotgun (WGS) entry which is preliminary data.</text>
</comment>
<name>A0AAE1B1Y4_9GAST</name>
<evidence type="ECO:0000313" key="2">
    <source>
        <dbReference type="EMBL" id="KAK3797725.1"/>
    </source>
</evidence>
<dbReference type="EMBL" id="JAWDGP010000750">
    <property type="protein sequence ID" value="KAK3797725.1"/>
    <property type="molecule type" value="Genomic_DNA"/>
</dbReference>
<feature type="region of interest" description="Disordered" evidence="1">
    <location>
        <begin position="182"/>
        <end position="203"/>
    </location>
</feature>
<reference evidence="2" key="1">
    <citation type="journal article" date="2023" name="G3 (Bethesda)">
        <title>A reference genome for the long-term kleptoplast-retaining sea slug Elysia crispata morphotype clarki.</title>
        <authorList>
            <person name="Eastman K.E."/>
            <person name="Pendleton A.L."/>
            <person name="Shaikh M.A."/>
            <person name="Suttiyut T."/>
            <person name="Ogas R."/>
            <person name="Tomko P."/>
            <person name="Gavelis G."/>
            <person name="Widhalm J.R."/>
            <person name="Wisecaver J.H."/>
        </authorList>
    </citation>
    <scope>NUCLEOTIDE SEQUENCE</scope>
    <source>
        <strain evidence="2">ECLA1</strain>
    </source>
</reference>